<gene>
    <name evidence="6" type="ORF">FU658_11360</name>
</gene>
<dbReference type="OrthoDB" id="4611853at2"/>
<keyword evidence="3" id="KW-0808">Transferase</keyword>
<dbReference type="PANTHER" id="PTHR12526">
    <property type="entry name" value="GLYCOSYLTRANSFERASE"/>
    <property type="match status" value="1"/>
</dbReference>
<evidence type="ECO:0000259" key="5">
    <source>
        <dbReference type="Pfam" id="PF13439"/>
    </source>
</evidence>
<organism evidence="6 7">
    <name type="scientific">Alkalisalibacterium limincola</name>
    <dbReference type="NCBI Taxonomy" id="2699169"/>
    <lineage>
        <taxon>Bacteria</taxon>
        <taxon>Pseudomonadati</taxon>
        <taxon>Pseudomonadota</taxon>
        <taxon>Gammaproteobacteria</taxon>
        <taxon>Lysobacterales</taxon>
        <taxon>Lysobacteraceae</taxon>
        <taxon>Alkalisalibacterium</taxon>
    </lineage>
</organism>
<feature type="domain" description="Glycosyl transferase family 1" evidence="4">
    <location>
        <begin position="164"/>
        <end position="324"/>
    </location>
</feature>
<feature type="domain" description="Glycosyltransferase subfamily 4-like N-terminal" evidence="5">
    <location>
        <begin position="79"/>
        <end position="160"/>
    </location>
</feature>
<comment type="caution">
    <text evidence="6">The sequence shown here is derived from an EMBL/GenBank/DDBJ whole genome shotgun (WGS) entry which is preliminary data.</text>
</comment>
<dbReference type="PANTHER" id="PTHR12526:SF640">
    <property type="entry name" value="COLANIC ACID BIOSYNTHESIS GLYCOSYLTRANSFERASE WCAL-RELATED"/>
    <property type="match status" value="1"/>
</dbReference>
<protein>
    <submittedName>
        <fullName evidence="6">Glycosyltransferase family 4 protein</fullName>
    </submittedName>
</protein>
<dbReference type="CDD" id="cd03801">
    <property type="entry name" value="GT4_PimA-like"/>
    <property type="match status" value="1"/>
</dbReference>
<dbReference type="Pfam" id="PF00534">
    <property type="entry name" value="Glycos_transf_1"/>
    <property type="match status" value="1"/>
</dbReference>
<dbReference type="GO" id="GO:1901135">
    <property type="term" value="P:carbohydrate derivative metabolic process"/>
    <property type="evidence" value="ECO:0007669"/>
    <property type="project" value="UniProtKB-ARBA"/>
</dbReference>
<dbReference type="Proteomes" id="UP000321248">
    <property type="component" value="Unassembled WGS sequence"/>
</dbReference>
<dbReference type="Gene3D" id="3.40.50.2000">
    <property type="entry name" value="Glycogen Phosphorylase B"/>
    <property type="match status" value="2"/>
</dbReference>
<dbReference type="InterPro" id="IPR028098">
    <property type="entry name" value="Glyco_trans_4-like_N"/>
</dbReference>
<reference evidence="6 7" key="1">
    <citation type="submission" date="2019-08" db="EMBL/GenBank/DDBJ databases">
        <authorList>
            <person name="Karlyshev A.V."/>
        </authorList>
    </citation>
    <scope>NUCLEOTIDE SEQUENCE [LARGE SCALE GENOMIC DNA]</scope>
    <source>
        <strain evidence="6 7">Alg18-2.2</strain>
    </source>
</reference>
<dbReference type="EMBL" id="VRTS01000008">
    <property type="protein sequence ID" value="TXK60735.1"/>
    <property type="molecule type" value="Genomic_DNA"/>
</dbReference>
<accession>A0A5C8KMA6</accession>
<keyword evidence="7" id="KW-1185">Reference proteome</keyword>
<name>A0A5C8KMA6_9GAMM</name>
<proteinExistence type="inferred from homology"/>
<evidence type="ECO:0000256" key="2">
    <source>
        <dbReference type="ARBA" id="ARBA00022676"/>
    </source>
</evidence>
<dbReference type="AlphaFoldDB" id="A0A5C8KMA6"/>
<evidence type="ECO:0000256" key="3">
    <source>
        <dbReference type="ARBA" id="ARBA00022679"/>
    </source>
</evidence>
<keyword evidence="2" id="KW-0328">Glycosyltransferase</keyword>
<evidence type="ECO:0000259" key="4">
    <source>
        <dbReference type="Pfam" id="PF00534"/>
    </source>
</evidence>
<evidence type="ECO:0000313" key="7">
    <source>
        <dbReference type="Proteomes" id="UP000321248"/>
    </source>
</evidence>
<sequence length="348" mass="36790">MSPALHLVHPGPVDAPTGGSRYNLRLSMALRARGRDVALHRVDGDWPSPSADAQVRYAGVLASIPDGSTVLVDGLVYSAAPAVAQAQARRLRLVPVLHLPLAEESGLQPDEARRLEGLERAALAHAFRVLATSDFSARELQALGVSAGRTWVVEPGVDPAAEAPAGDGTRLLCVAALTPRKGQDVLVEALGLLAAREWQCRLVGPLAHAPGFVDELRQRIGSLGLSSRIGICGPCAGADLESAFQSSDLLVLPSRFETYGMVLTEALARGLPIVSTRAGAIPETVSPDAALLVAPGNAQALSEALSRWLDDAGLRLRLRQGARRQRGLLHDWPRQAGRLDTLLHEVGS</sequence>
<evidence type="ECO:0000256" key="1">
    <source>
        <dbReference type="ARBA" id="ARBA00009481"/>
    </source>
</evidence>
<dbReference type="RefSeq" id="WP_147892194.1">
    <property type="nucleotide sequence ID" value="NZ_VRTS01000008.1"/>
</dbReference>
<evidence type="ECO:0000313" key="6">
    <source>
        <dbReference type="EMBL" id="TXK60735.1"/>
    </source>
</evidence>
<dbReference type="GO" id="GO:0016757">
    <property type="term" value="F:glycosyltransferase activity"/>
    <property type="evidence" value="ECO:0007669"/>
    <property type="project" value="UniProtKB-KW"/>
</dbReference>
<dbReference type="Pfam" id="PF13439">
    <property type="entry name" value="Glyco_transf_4"/>
    <property type="match status" value="1"/>
</dbReference>
<dbReference type="SUPFAM" id="SSF53756">
    <property type="entry name" value="UDP-Glycosyltransferase/glycogen phosphorylase"/>
    <property type="match status" value="1"/>
</dbReference>
<dbReference type="InterPro" id="IPR001296">
    <property type="entry name" value="Glyco_trans_1"/>
</dbReference>
<comment type="similarity">
    <text evidence="1">Belongs to the glycosyltransferase group 1 family. Glycosyltransferase 4 subfamily.</text>
</comment>